<dbReference type="Gene3D" id="3.40.50.300">
    <property type="entry name" value="P-loop containing nucleotide triphosphate hydrolases"/>
    <property type="match status" value="1"/>
</dbReference>
<dbReference type="InterPro" id="IPR027417">
    <property type="entry name" value="P-loop_NTPase"/>
</dbReference>
<dbReference type="EMBL" id="JARBJD010000057">
    <property type="protein sequence ID" value="KAK2956305.1"/>
    <property type="molecule type" value="Genomic_DNA"/>
</dbReference>
<accession>A0ABQ9WQB2</accession>
<evidence type="ECO:0000313" key="2">
    <source>
        <dbReference type="EMBL" id="KAK2956305.1"/>
    </source>
</evidence>
<reference evidence="1 3" key="1">
    <citation type="journal article" date="2022" name="bioRxiv">
        <title>Genomics of Preaxostyla Flagellates Illuminates Evolutionary Transitions and the Path Towards Mitochondrial Loss.</title>
        <authorList>
            <person name="Novak L.V.F."/>
            <person name="Treitli S.C."/>
            <person name="Pyrih J."/>
            <person name="Halakuc P."/>
            <person name="Pipaliya S.V."/>
            <person name="Vacek V."/>
            <person name="Brzon O."/>
            <person name="Soukal P."/>
            <person name="Eme L."/>
            <person name="Dacks J.B."/>
            <person name="Karnkowska A."/>
            <person name="Elias M."/>
            <person name="Hampl V."/>
        </authorList>
    </citation>
    <scope>NUCLEOTIDE SEQUENCE [LARGE SCALE GENOMIC DNA]</scope>
    <source>
        <strain evidence="1">NAU3</strain>
        <tissue evidence="1">Gut</tissue>
    </source>
</reference>
<keyword evidence="3" id="KW-1185">Reference proteome</keyword>
<gene>
    <name evidence="1" type="ORF">BLNAU_23558</name>
    <name evidence="2" type="ORF">BLNAU_8672</name>
</gene>
<protein>
    <submittedName>
        <fullName evidence="1">Uncharacterized protein</fullName>
    </submittedName>
</protein>
<proteinExistence type="predicted"/>
<name>A0ABQ9WQB2_9EUKA</name>
<dbReference type="Proteomes" id="UP001281761">
    <property type="component" value="Unassembled WGS sequence"/>
</dbReference>
<dbReference type="EMBL" id="JARBJD010000493">
    <property type="protein sequence ID" value="KAK2941523.1"/>
    <property type="molecule type" value="Genomic_DNA"/>
</dbReference>
<organism evidence="1 3">
    <name type="scientific">Blattamonas nauphoetae</name>
    <dbReference type="NCBI Taxonomy" id="2049346"/>
    <lineage>
        <taxon>Eukaryota</taxon>
        <taxon>Metamonada</taxon>
        <taxon>Preaxostyla</taxon>
        <taxon>Oxymonadida</taxon>
        <taxon>Blattamonas</taxon>
    </lineage>
</organism>
<comment type="caution">
    <text evidence="1">The sequence shown here is derived from an EMBL/GenBank/DDBJ whole genome shotgun (WGS) entry which is preliminary data.</text>
</comment>
<evidence type="ECO:0000313" key="1">
    <source>
        <dbReference type="EMBL" id="KAK2941523.1"/>
    </source>
</evidence>
<evidence type="ECO:0000313" key="3">
    <source>
        <dbReference type="Proteomes" id="UP001281761"/>
    </source>
</evidence>
<sequence>MLLDLKQYDLDERMVMYSSDLASPNSTSPPIKRCCRDGKSMRCWPCGRGLRIDGVPETVKTRVTRHVITSLLKLHPNEREIVLAHHNAALKKLLEATLSLTDQPRNFLRIGRSSELFQLKYCFSKEGDAFNLLFRRLSCLELVNTQTDTSHNSHRSWGLVCTCSVSVRLC</sequence>